<dbReference type="SMART" id="SM00382">
    <property type="entry name" value="AAA"/>
    <property type="match status" value="1"/>
</dbReference>
<dbReference type="InterPro" id="IPR010523">
    <property type="entry name" value="XylR_N"/>
</dbReference>
<feature type="domain" description="Sigma-54 factor interaction" evidence="5">
    <location>
        <begin position="236"/>
        <end position="465"/>
    </location>
</feature>
<dbReference type="EMBL" id="BMIJ01000002">
    <property type="protein sequence ID" value="GGB87293.1"/>
    <property type="molecule type" value="Genomic_DNA"/>
</dbReference>
<dbReference type="InterPro" id="IPR004096">
    <property type="entry name" value="V4R"/>
</dbReference>
<dbReference type="PROSITE" id="PS00675">
    <property type="entry name" value="SIGMA54_INTERACT_1"/>
    <property type="match status" value="1"/>
</dbReference>
<dbReference type="Pfam" id="PF02830">
    <property type="entry name" value="V4R"/>
    <property type="match status" value="1"/>
</dbReference>
<dbReference type="RefSeq" id="WP_188746209.1">
    <property type="nucleotide sequence ID" value="NZ_BMIJ01000002.1"/>
</dbReference>
<dbReference type="InterPro" id="IPR025944">
    <property type="entry name" value="Sigma_54_int_dom_CS"/>
</dbReference>
<proteinExistence type="predicted"/>
<dbReference type="Pfam" id="PF25601">
    <property type="entry name" value="AAA_lid_14"/>
    <property type="match status" value="1"/>
</dbReference>
<evidence type="ECO:0000256" key="4">
    <source>
        <dbReference type="ARBA" id="ARBA00023163"/>
    </source>
</evidence>
<dbReference type="Gene3D" id="3.40.50.300">
    <property type="entry name" value="P-loop containing nucleotide triphosphate hydrolases"/>
    <property type="match status" value="1"/>
</dbReference>
<keyword evidence="2" id="KW-0067">ATP-binding</keyword>
<dbReference type="PANTHER" id="PTHR32071">
    <property type="entry name" value="TRANSCRIPTIONAL REGULATORY PROTEIN"/>
    <property type="match status" value="1"/>
</dbReference>
<dbReference type="CDD" id="cd00009">
    <property type="entry name" value="AAA"/>
    <property type="match status" value="1"/>
</dbReference>
<reference evidence="7" key="1">
    <citation type="journal article" date="2019" name="Int. J. Syst. Evol. Microbiol.">
        <title>The Global Catalogue of Microorganisms (GCM) 10K type strain sequencing project: providing services to taxonomists for standard genome sequencing and annotation.</title>
        <authorList>
            <consortium name="The Broad Institute Genomics Platform"/>
            <consortium name="The Broad Institute Genome Sequencing Center for Infectious Disease"/>
            <person name="Wu L."/>
            <person name="Ma J."/>
        </authorList>
    </citation>
    <scope>NUCLEOTIDE SEQUENCE [LARGE SCALE GENOMIC DNA]</scope>
    <source>
        <strain evidence="7">CGMCC 1.15341</strain>
    </source>
</reference>
<keyword evidence="3" id="KW-0805">Transcription regulation</keyword>
<gene>
    <name evidence="6" type="primary">mphR</name>
    <name evidence="6" type="ORF">GCM10011352_11520</name>
</gene>
<dbReference type="InterPro" id="IPR025662">
    <property type="entry name" value="Sigma_54_int_dom_ATP-bd_1"/>
</dbReference>
<keyword evidence="1" id="KW-0547">Nucleotide-binding</keyword>
<sequence length="569" mass="64743">MNIRTPLPIPDSDDLEHQIQFDPDSGKIWMHESRMLMIHANVLGGLRRELLESLGWHRAKGILMRFGYESGRRDAELAKRVRPDLNTNDSFVVGPQLHNLEGMVNCKPIKLEFDIESGAYYGEFDWHDSWEGEHHIAEYGHSDEGVCWTLLGYASGYTSYYMGRQILFKETQCIATGHSHCVNIGKPAEEWEDREELERYLVPDPIINEIAVLKSQISCLRKHYEREGEVQRAPFSVGRSPGFQQICALLDKAAVSRVTILLQGETGVGKEVLARQIHRYSERANEPFIAVNCACIPPDLIEAELFGVEKGAYTGATQSREGKFERADRGTIFLDEVIELSPRAQASLLRVLQEGEFERVGDSRTRTLNVRVVAATNENLQQAVRDGRFRADLFFRLNVFPVQIPPLRERREDIAPLVEHFLERYQTQYNKRTLGITDRAQQALMSYHWPGNIRELENMIERGVILTDNNRAIDVGCFFPSLEDQPPPVAYLNDKGRITRSGSEPAARNRLIDQLLDAGIGLEEVEQLMIDRALSRNDQVVSKAARVLGLSRPAFAYRMKKHDCAQETV</sequence>
<dbReference type="PANTHER" id="PTHR32071:SF113">
    <property type="entry name" value="ALGINATE BIOSYNTHESIS TRANSCRIPTIONAL REGULATORY PROTEIN ALGB"/>
    <property type="match status" value="1"/>
</dbReference>
<dbReference type="SUPFAM" id="SSF52540">
    <property type="entry name" value="P-loop containing nucleoside triphosphate hydrolases"/>
    <property type="match status" value="1"/>
</dbReference>
<dbReference type="SMART" id="SM00989">
    <property type="entry name" value="V4R"/>
    <property type="match status" value="1"/>
</dbReference>
<dbReference type="PRINTS" id="PR01590">
    <property type="entry name" value="HTHFIS"/>
</dbReference>
<dbReference type="InterPro" id="IPR003593">
    <property type="entry name" value="AAA+_ATPase"/>
</dbReference>
<evidence type="ECO:0000256" key="2">
    <source>
        <dbReference type="ARBA" id="ARBA00022840"/>
    </source>
</evidence>
<dbReference type="InterPro" id="IPR027417">
    <property type="entry name" value="P-loop_NTPase"/>
</dbReference>
<dbReference type="Pfam" id="PF02954">
    <property type="entry name" value="HTH_8"/>
    <property type="match status" value="1"/>
</dbReference>
<dbReference type="InterPro" id="IPR058031">
    <property type="entry name" value="AAA_lid_NorR"/>
</dbReference>
<keyword evidence="7" id="KW-1185">Reference proteome</keyword>
<dbReference type="Gene3D" id="1.10.8.60">
    <property type="match status" value="1"/>
</dbReference>
<dbReference type="Pfam" id="PF00158">
    <property type="entry name" value="Sigma54_activat"/>
    <property type="match status" value="1"/>
</dbReference>
<accession>A0ABQ1K9P1</accession>
<evidence type="ECO:0000259" key="5">
    <source>
        <dbReference type="PROSITE" id="PS50045"/>
    </source>
</evidence>
<dbReference type="InterPro" id="IPR002078">
    <property type="entry name" value="Sigma_54_int"/>
</dbReference>
<dbReference type="PROSITE" id="PS50045">
    <property type="entry name" value="SIGMA54_INTERACT_4"/>
    <property type="match status" value="1"/>
</dbReference>
<evidence type="ECO:0000256" key="1">
    <source>
        <dbReference type="ARBA" id="ARBA00022741"/>
    </source>
</evidence>
<dbReference type="Proteomes" id="UP000629025">
    <property type="component" value="Unassembled WGS sequence"/>
</dbReference>
<dbReference type="Gene3D" id="3.30.1380.20">
    <property type="entry name" value="Trafficking protein particle complex subunit 3"/>
    <property type="match status" value="1"/>
</dbReference>
<comment type="caution">
    <text evidence="6">The sequence shown here is derived from an EMBL/GenBank/DDBJ whole genome shotgun (WGS) entry which is preliminary data.</text>
</comment>
<organism evidence="6 7">
    <name type="scientific">Marinobacterium zhoushanense</name>
    <dbReference type="NCBI Taxonomy" id="1679163"/>
    <lineage>
        <taxon>Bacteria</taxon>
        <taxon>Pseudomonadati</taxon>
        <taxon>Pseudomonadota</taxon>
        <taxon>Gammaproteobacteria</taxon>
        <taxon>Oceanospirillales</taxon>
        <taxon>Oceanospirillaceae</taxon>
        <taxon>Marinobacterium</taxon>
    </lineage>
</organism>
<protein>
    <submittedName>
        <fullName evidence="6">Sigma-54-dependent Fis family transcriptional regulator</fullName>
    </submittedName>
</protein>
<dbReference type="SUPFAM" id="SSF46689">
    <property type="entry name" value="Homeodomain-like"/>
    <property type="match status" value="1"/>
</dbReference>
<dbReference type="InterPro" id="IPR024096">
    <property type="entry name" value="NO_sig/Golgi_transp_ligand-bd"/>
</dbReference>
<evidence type="ECO:0000313" key="6">
    <source>
        <dbReference type="EMBL" id="GGB87293.1"/>
    </source>
</evidence>
<dbReference type="PROSITE" id="PS00688">
    <property type="entry name" value="SIGMA54_INTERACT_3"/>
    <property type="match status" value="1"/>
</dbReference>
<dbReference type="InterPro" id="IPR002197">
    <property type="entry name" value="HTH_Fis"/>
</dbReference>
<name>A0ABQ1K9P1_9GAMM</name>
<dbReference type="Pfam" id="PF06505">
    <property type="entry name" value="XylR_N"/>
    <property type="match status" value="1"/>
</dbReference>
<dbReference type="SUPFAM" id="SSF111126">
    <property type="entry name" value="Ligand-binding domain in the NO signalling and Golgi transport"/>
    <property type="match status" value="1"/>
</dbReference>
<dbReference type="Gene3D" id="1.10.10.60">
    <property type="entry name" value="Homeodomain-like"/>
    <property type="match status" value="1"/>
</dbReference>
<evidence type="ECO:0000313" key="7">
    <source>
        <dbReference type="Proteomes" id="UP000629025"/>
    </source>
</evidence>
<evidence type="ECO:0000256" key="3">
    <source>
        <dbReference type="ARBA" id="ARBA00023015"/>
    </source>
</evidence>
<keyword evidence="4" id="KW-0804">Transcription</keyword>
<dbReference type="InterPro" id="IPR009057">
    <property type="entry name" value="Homeodomain-like_sf"/>
</dbReference>